<dbReference type="RefSeq" id="WP_129471625.1">
    <property type="nucleotide sequence ID" value="NZ_SAWZ01000006.1"/>
</dbReference>
<dbReference type="Gene3D" id="3.10.310.50">
    <property type="match status" value="1"/>
</dbReference>
<comment type="caution">
    <text evidence="2">The sequence shown here is derived from an EMBL/GenBank/DDBJ whole genome shotgun (WGS) entry which is preliminary data.</text>
</comment>
<dbReference type="InterPro" id="IPR007621">
    <property type="entry name" value="TPM_dom"/>
</dbReference>
<organism evidence="2 3">
    <name type="scientific">Pseudoxanthomonas composti</name>
    <dbReference type="NCBI Taxonomy" id="2137479"/>
    <lineage>
        <taxon>Bacteria</taxon>
        <taxon>Pseudomonadati</taxon>
        <taxon>Pseudomonadota</taxon>
        <taxon>Gammaproteobacteria</taxon>
        <taxon>Lysobacterales</taxon>
        <taxon>Lysobacteraceae</taxon>
        <taxon>Pseudoxanthomonas</taxon>
    </lineage>
</organism>
<reference evidence="2 3" key="1">
    <citation type="submission" date="2019-01" db="EMBL/GenBank/DDBJ databases">
        <title>Pseudoxanthomonas composti sp. nov., isolated from compost.</title>
        <authorList>
            <person name="Yang G."/>
        </authorList>
    </citation>
    <scope>NUCLEOTIDE SEQUENCE [LARGE SCALE GENOMIC DNA]</scope>
    <source>
        <strain evidence="2 3">GSS15</strain>
    </source>
</reference>
<dbReference type="PANTHER" id="PTHR30373">
    <property type="entry name" value="UPF0603 PROTEIN YGCG"/>
    <property type="match status" value="1"/>
</dbReference>
<feature type="domain" description="TPM" evidence="1">
    <location>
        <begin position="16"/>
        <end position="137"/>
    </location>
</feature>
<evidence type="ECO:0000259" key="1">
    <source>
        <dbReference type="Pfam" id="PF04536"/>
    </source>
</evidence>
<keyword evidence="3" id="KW-1185">Reference proteome</keyword>
<name>A0A4Q1JV58_9GAMM</name>
<dbReference type="Proteomes" id="UP000289784">
    <property type="component" value="Unassembled WGS sequence"/>
</dbReference>
<dbReference type="Pfam" id="PF04536">
    <property type="entry name" value="TPM_phosphatase"/>
    <property type="match status" value="1"/>
</dbReference>
<dbReference type="EMBL" id="SAWZ01000006">
    <property type="protein sequence ID" value="RXR04354.1"/>
    <property type="molecule type" value="Genomic_DNA"/>
</dbReference>
<evidence type="ECO:0000313" key="3">
    <source>
        <dbReference type="Proteomes" id="UP000289784"/>
    </source>
</evidence>
<dbReference type="OrthoDB" id="5683663at2"/>
<dbReference type="PANTHER" id="PTHR30373:SF8">
    <property type="entry name" value="BLL7265 PROTEIN"/>
    <property type="match status" value="1"/>
</dbReference>
<protein>
    <recommendedName>
        <fullName evidence="1">TPM domain-containing protein</fullName>
    </recommendedName>
</protein>
<gene>
    <name evidence="2" type="ORF">EPA99_12845</name>
</gene>
<dbReference type="AlphaFoldDB" id="A0A4Q1JV58"/>
<evidence type="ECO:0000313" key="2">
    <source>
        <dbReference type="EMBL" id="RXR04354.1"/>
    </source>
</evidence>
<proteinExistence type="predicted"/>
<accession>A0A4Q1JV58</accession>
<sequence length="162" mass="17585">MSRLLRHLFAPSASRLFSEDCLHRIADAIAAGEQRHVGQVMFAVDAALPAGAVWRGVPPRVFAEEAFARLRTWDTEHNNGVLIYLLLADHHIEIVADRGFAGKVTPAQWQAVCARIEALMQQGSAQHAAIAGVEAASDLIAQHFPPGGARDNELSDLPHLLD</sequence>